<dbReference type="Gene3D" id="1.10.268.10">
    <property type="entry name" value="Topoisomerase, domain 3"/>
    <property type="match status" value="1"/>
</dbReference>
<evidence type="ECO:0000256" key="2">
    <source>
        <dbReference type="ARBA" id="ARBA00008263"/>
    </source>
</evidence>
<feature type="active site" description="O-(5'-phospho-DNA)-tyrosine intermediate" evidence="8 9">
    <location>
        <position position="139"/>
    </location>
</feature>
<protein>
    <recommendedName>
        <fullName evidence="8">DNA gyrase subunit A</fullName>
        <ecNumber evidence="8">5.6.2.2</ecNumber>
    </recommendedName>
</protein>
<evidence type="ECO:0000256" key="9">
    <source>
        <dbReference type="PROSITE-ProRule" id="PRU01384"/>
    </source>
</evidence>
<feature type="domain" description="Topo IIA-type catalytic" evidence="11">
    <location>
        <begin position="51"/>
        <end position="516"/>
    </location>
</feature>
<feature type="region of interest" description="Disordered" evidence="10">
    <location>
        <begin position="856"/>
        <end position="907"/>
    </location>
</feature>
<evidence type="ECO:0000256" key="10">
    <source>
        <dbReference type="SAM" id="MobiDB-lite"/>
    </source>
</evidence>
<dbReference type="RefSeq" id="WP_011423391.1">
    <property type="nucleotide sequence ID" value="NC_007760.1"/>
</dbReference>
<dbReference type="InterPro" id="IPR006691">
    <property type="entry name" value="GyrA/parC_rep"/>
</dbReference>
<gene>
    <name evidence="8" type="primary">gyrA</name>
    <name evidence="12" type="ordered locus">Adeh_4346</name>
</gene>
<feature type="short sequence motif" description="GyrA-box" evidence="8">
    <location>
        <begin position="543"/>
        <end position="549"/>
    </location>
</feature>
<dbReference type="InterPro" id="IPR050220">
    <property type="entry name" value="Type_II_DNA_Topoisomerases"/>
</dbReference>
<dbReference type="NCBIfam" id="TIGR01063">
    <property type="entry name" value="gyrA"/>
    <property type="match status" value="1"/>
</dbReference>
<sequence length="907" mass="99380">MPEDTLPPTPPDAPAPPPPPPPPGGPQVNIEQEMRKSYLDYSMSVIIGRALPDVRDGLKPVHRRVLYAMHTEGLHYNKRYSKCAGVVGEVLKKYHPHGDASVYDALVRLAQDWNLRYPLIDGQGNFGSVDGDPAAAYRYTECRLERLSDHLLADIDKDTVDWGPNFDESILEPRVLPTRFPNLLVNGSAGIAVGMATNIPPHNMGEVIDAAVHLIENPKATVLDLMRFIPGPDFPTAGIIRGRDGIRAAYEKGRGTIQVRARTVVEIHPKTERETIVVTEIPYQVNKAKLVEHIAELVREKRIEGISDLRDESSREGMRIVIELKRDALAQVVLNNLYAHTQMQMGFGVIMLAIDGGQPRVLTLKEMLERFVAHRRDVVTRRTRYELRKAREREHILLGYQIALDHIDEIIELIKKAKDRDAARDEMMARFALSELQAKAILEMQLQRLTGLERQKILDELAEVQKLITRLKEILASEKVLMELIVGELREVKQLFADERRTEIQGEATDLSTEDLIAEEEMVVTVSHLGYVKRNPVSLYRAQKRGGRGKTGAATRDEDFLESLFVASTHSYLLVFSDKGKVYWLKVHEIPPAGRTAKGKPIVNLVQLAPGEKVAAILPVRRLPEPAGAAEETPEAEGAEAEKAEEATAEGPPAFVFMVTRKGLIKKTRLEQFARPRAAGIIGLGIEEGDELITARLTDGGGHILLSTARGMAIRFEESDVRPMGRTAYGVKGITLEEGDEVVAGAAIPAAAEGEQAHTVLTVTANGYGKRTELAEYRVQTRGGKGLITIKTTERNGPVVAAAPVGDAEEVMLITNAGMLIRMPARGISVIGRNTQGVRLITLESKEEQVVGVARVAETTPEAEEAGVREEPEGAAPVETAPQDEGGDAGDAPGEGGEGGEGPEEQG</sequence>
<comment type="function">
    <text evidence="8">A type II topoisomerase that negatively supercoils closed circular double-stranded (ds) DNA in an ATP-dependent manner to modulate DNA topology and maintain chromosomes in an underwound state. Negative supercoiling favors strand separation, and DNA replication, transcription, recombination and repair, all of which involve strand separation. Also able to catalyze the interconversion of other topological isomers of dsDNA rings, including catenanes and knotted rings. Type II topoisomerases break and join 2 DNA strands simultaneously in an ATP-dependent manner.</text>
</comment>
<keyword evidence="8" id="KW-0963">Cytoplasm</keyword>
<evidence type="ECO:0000313" key="13">
    <source>
        <dbReference type="Proteomes" id="UP000001935"/>
    </source>
</evidence>
<keyword evidence="3 8" id="KW-0547">Nucleotide-binding</keyword>
<dbReference type="SUPFAM" id="SSF56719">
    <property type="entry name" value="Type II DNA topoisomerase"/>
    <property type="match status" value="1"/>
</dbReference>
<accession>Q2IHQ4</accession>
<comment type="catalytic activity">
    <reaction evidence="1 8 9">
        <text>ATP-dependent breakage, passage and rejoining of double-stranded DNA.</text>
        <dbReference type="EC" id="5.6.2.2"/>
    </reaction>
</comment>
<dbReference type="EC" id="5.6.2.2" evidence="8"/>
<dbReference type="NCBIfam" id="NF004044">
    <property type="entry name" value="PRK05561.1"/>
    <property type="match status" value="1"/>
</dbReference>
<evidence type="ECO:0000256" key="7">
    <source>
        <dbReference type="ARBA" id="ARBA00023235"/>
    </source>
</evidence>
<reference evidence="12" key="1">
    <citation type="submission" date="2006-01" db="EMBL/GenBank/DDBJ databases">
        <title>Complete sequence of Anaeromyxobacter dehalogenans 2CP-C.</title>
        <authorList>
            <consortium name="US DOE Joint Genome Institute"/>
            <person name="Copeland A."/>
            <person name="Lucas S."/>
            <person name="Lapidus A."/>
            <person name="Barry K."/>
            <person name="Detter J.C."/>
            <person name="Glavina T."/>
            <person name="Hammon N."/>
            <person name="Israni S."/>
            <person name="Pitluck S."/>
            <person name="Brettin T."/>
            <person name="Bruce D."/>
            <person name="Han C."/>
            <person name="Tapia R."/>
            <person name="Gilna P."/>
            <person name="Kiss H."/>
            <person name="Schmutz J."/>
            <person name="Larimer F."/>
            <person name="Land M."/>
            <person name="Kyrpides N."/>
            <person name="Anderson I."/>
            <person name="Sanford R.A."/>
            <person name="Ritalahti K.M."/>
            <person name="Thomas H.S."/>
            <person name="Kirby J.R."/>
            <person name="Zhulin I.B."/>
            <person name="Loeffler F.E."/>
            <person name="Richardson P."/>
        </authorList>
    </citation>
    <scope>NUCLEOTIDE SEQUENCE</scope>
    <source>
        <strain evidence="12">2CP-C</strain>
    </source>
</reference>
<keyword evidence="7 8" id="KW-0413">Isomerase</keyword>
<name>Q2IHQ4_ANADE</name>
<organism evidence="12 13">
    <name type="scientific">Anaeromyxobacter dehalogenans (strain 2CP-C)</name>
    <dbReference type="NCBI Taxonomy" id="290397"/>
    <lineage>
        <taxon>Bacteria</taxon>
        <taxon>Pseudomonadati</taxon>
        <taxon>Myxococcota</taxon>
        <taxon>Myxococcia</taxon>
        <taxon>Myxococcales</taxon>
        <taxon>Cystobacterineae</taxon>
        <taxon>Anaeromyxobacteraceae</taxon>
        <taxon>Anaeromyxobacter</taxon>
    </lineage>
</organism>
<dbReference type="CDD" id="cd00187">
    <property type="entry name" value="TOP4c"/>
    <property type="match status" value="1"/>
</dbReference>
<evidence type="ECO:0000256" key="5">
    <source>
        <dbReference type="ARBA" id="ARBA00023029"/>
    </source>
</evidence>
<dbReference type="Gene3D" id="2.120.10.90">
    <property type="entry name" value="DNA gyrase/topoisomerase IV, subunit A, C-terminal"/>
    <property type="match status" value="1"/>
</dbReference>
<dbReference type="FunFam" id="3.90.199.10:FF:000001">
    <property type="entry name" value="DNA gyrase subunit A"/>
    <property type="match status" value="1"/>
</dbReference>
<evidence type="ECO:0000256" key="4">
    <source>
        <dbReference type="ARBA" id="ARBA00022840"/>
    </source>
</evidence>
<dbReference type="InterPro" id="IPR005743">
    <property type="entry name" value="GyrA"/>
</dbReference>
<feature type="region of interest" description="Disordered" evidence="10">
    <location>
        <begin position="626"/>
        <end position="649"/>
    </location>
</feature>
<evidence type="ECO:0000256" key="1">
    <source>
        <dbReference type="ARBA" id="ARBA00000185"/>
    </source>
</evidence>
<dbReference type="InterPro" id="IPR013757">
    <property type="entry name" value="Topo_IIA_A_a_sf"/>
</dbReference>
<dbReference type="SUPFAM" id="SSF101904">
    <property type="entry name" value="GyrA/ParC C-terminal domain-like"/>
    <property type="match status" value="1"/>
</dbReference>
<dbReference type="KEGG" id="ade:Adeh_4346"/>
<dbReference type="PANTHER" id="PTHR43493:SF5">
    <property type="entry name" value="DNA GYRASE SUBUNIT A, CHLOROPLASTIC_MITOCHONDRIAL"/>
    <property type="match status" value="1"/>
</dbReference>
<dbReference type="GO" id="GO:0006265">
    <property type="term" value="P:DNA topological change"/>
    <property type="evidence" value="ECO:0007669"/>
    <property type="project" value="UniProtKB-UniRule"/>
</dbReference>
<feature type="compositionally biased region" description="Low complexity" evidence="10">
    <location>
        <begin position="874"/>
        <end position="884"/>
    </location>
</feature>
<feature type="compositionally biased region" description="Pro residues" evidence="10">
    <location>
        <begin position="1"/>
        <end position="25"/>
    </location>
</feature>
<dbReference type="InterPro" id="IPR013758">
    <property type="entry name" value="Topo_IIA_A/C_ab"/>
</dbReference>
<dbReference type="FunFam" id="1.10.268.10:FF:000001">
    <property type="entry name" value="DNA gyrase subunit A"/>
    <property type="match status" value="1"/>
</dbReference>
<dbReference type="HOGENOM" id="CLU_002977_6_1_7"/>
<evidence type="ECO:0000256" key="6">
    <source>
        <dbReference type="ARBA" id="ARBA00023125"/>
    </source>
</evidence>
<dbReference type="GO" id="GO:0009330">
    <property type="term" value="C:DNA topoisomerase type II (double strand cut, ATP-hydrolyzing) complex"/>
    <property type="evidence" value="ECO:0007669"/>
    <property type="project" value="TreeGrafter"/>
</dbReference>
<dbReference type="eggNOG" id="COG0188">
    <property type="taxonomic scope" value="Bacteria"/>
</dbReference>
<dbReference type="InterPro" id="IPR035516">
    <property type="entry name" value="Gyrase/topoIV_suA_C"/>
</dbReference>
<evidence type="ECO:0000256" key="3">
    <source>
        <dbReference type="ARBA" id="ARBA00022741"/>
    </source>
</evidence>
<dbReference type="GO" id="GO:0005524">
    <property type="term" value="F:ATP binding"/>
    <property type="evidence" value="ECO:0007669"/>
    <property type="project" value="UniProtKB-UniRule"/>
</dbReference>
<dbReference type="STRING" id="290397.Adeh_4346"/>
<dbReference type="Pfam" id="PF00521">
    <property type="entry name" value="DNA_topoisoIV"/>
    <property type="match status" value="1"/>
</dbReference>
<dbReference type="GO" id="GO:0005737">
    <property type="term" value="C:cytoplasm"/>
    <property type="evidence" value="ECO:0007669"/>
    <property type="project" value="UniProtKB-SubCell"/>
</dbReference>
<dbReference type="Gene3D" id="3.90.199.10">
    <property type="entry name" value="Topoisomerase II, domain 5"/>
    <property type="match status" value="1"/>
</dbReference>
<dbReference type="GO" id="GO:0005694">
    <property type="term" value="C:chromosome"/>
    <property type="evidence" value="ECO:0007669"/>
    <property type="project" value="InterPro"/>
</dbReference>
<dbReference type="GO" id="GO:0034335">
    <property type="term" value="F:DNA negative supercoiling activity"/>
    <property type="evidence" value="ECO:0007669"/>
    <property type="project" value="UniProtKB-ARBA"/>
</dbReference>
<dbReference type="FunFam" id="3.30.1360.40:FF:000002">
    <property type="entry name" value="DNA gyrase subunit A"/>
    <property type="match status" value="1"/>
</dbReference>
<comment type="subunit">
    <text evidence="8">Heterotetramer, composed of two GyrA and two GyrB chains. In the heterotetramer, GyrA contains the active site tyrosine that forms a transient covalent intermediate with DNA, while GyrB binds cofactors and catalyzes ATP hydrolysis.</text>
</comment>
<comment type="subcellular location">
    <subcellularLocation>
        <location evidence="8">Cytoplasm</location>
    </subcellularLocation>
</comment>
<keyword evidence="5 8" id="KW-0799">Topoisomerase</keyword>
<evidence type="ECO:0000259" key="11">
    <source>
        <dbReference type="PROSITE" id="PS52040"/>
    </source>
</evidence>
<dbReference type="SMART" id="SM00434">
    <property type="entry name" value="TOP4c"/>
    <property type="match status" value="1"/>
</dbReference>
<dbReference type="EMBL" id="CP000251">
    <property type="protein sequence ID" value="ABC84109.1"/>
    <property type="molecule type" value="Genomic_DNA"/>
</dbReference>
<dbReference type="OrthoDB" id="9806486at2"/>
<dbReference type="Proteomes" id="UP000001935">
    <property type="component" value="Chromosome"/>
</dbReference>
<dbReference type="NCBIfam" id="NF004043">
    <property type="entry name" value="PRK05560.1"/>
    <property type="match status" value="1"/>
</dbReference>
<dbReference type="Pfam" id="PF03989">
    <property type="entry name" value="DNA_gyraseA_C"/>
    <property type="match status" value="6"/>
</dbReference>
<dbReference type="Gene3D" id="3.30.1360.40">
    <property type="match status" value="1"/>
</dbReference>
<evidence type="ECO:0000313" key="12">
    <source>
        <dbReference type="EMBL" id="ABC84109.1"/>
    </source>
</evidence>
<dbReference type="InterPro" id="IPR002205">
    <property type="entry name" value="Topo_IIA_dom_A"/>
</dbReference>
<dbReference type="InterPro" id="IPR013760">
    <property type="entry name" value="Topo_IIA-like_dom_sf"/>
</dbReference>
<comment type="similarity">
    <text evidence="2 8">Belongs to the type II topoisomerase GyrA/ParC subunit family.</text>
</comment>
<dbReference type="PROSITE" id="PS52040">
    <property type="entry name" value="TOPO_IIA"/>
    <property type="match status" value="1"/>
</dbReference>
<dbReference type="HAMAP" id="MF_01897">
    <property type="entry name" value="GyrA"/>
    <property type="match status" value="1"/>
</dbReference>
<comment type="miscellaneous">
    <text evidence="8">Few gyrases are as efficient as E.coli at forming negative supercoils. Not all organisms have 2 type II topoisomerases; in organisms with a single type II topoisomerase this enzyme also has to decatenate newly replicated chromosomes.</text>
</comment>
<feature type="region of interest" description="Disordered" evidence="10">
    <location>
        <begin position="1"/>
        <end position="27"/>
    </location>
</feature>
<evidence type="ECO:0000256" key="8">
    <source>
        <dbReference type="HAMAP-Rule" id="MF_01897"/>
    </source>
</evidence>
<keyword evidence="4 8" id="KW-0067">ATP-binding</keyword>
<dbReference type="GO" id="GO:0003677">
    <property type="term" value="F:DNA binding"/>
    <property type="evidence" value="ECO:0007669"/>
    <property type="project" value="UniProtKB-UniRule"/>
</dbReference>
<dbReference type="GO" id="GO:0006261">
    <property type="term" value="P:DNA-templated DNA replication"/>
    <property type="evidence" value="ECO:0007669"/>
    <property type="project" value="UniProtKB-UniRule"/>
</dbReference>
<dbReference type="PANTHER" id="PTHR43493">
    <property type="entry name" value="DNA GYRASE/TOPOISOMERASE SUBUNIT A"/>
    <property type="match status" value="1"/>
</dbReference>
<proteinExistence type="inferred from homology"/>
<keyword evidence="6 8" id="KW-0238">DNA-binding</keyword>
<dbReference type="AlphaFoldDB" id="Q2IHQ4"/>